<dbReference type="InParanoid" id="A0A1W4X093"/>
<evidence type="ECO:0000256" key="1">
    <source>
        <dbReference type="ARBA" id="ARBA00004123"/>
    </source>
</evidence>
<keyword evidence="3" id="KW-0862">Zinc</keyword>
<name>A0A1W4X093_AGRPL</name>
<sequence length="386" mass="43751">MTMDVNKRTNGIKSEVIEAEEKIVTTKPVKRPFDVAFLMLPDERLKHKYNNKIDTTQANSQCENNNEKTNCDAVENFTTSKSDSISISPIDLHKLQGQKLFQTIPSKQQVFDDPALFKVKPATEADIYKPKLVLDSEQKSAFTKVNLLNKDRRVSPSLSVSPDINYQQSLSPSPPNLSSRNIQSFQSPVMSPTQVFRTQNMPPYQTHLVQDSFAATHSGADMEHHFIPKNHAADLLHPTFSKMRPMLGQYRPDISYSYPQFPAQDVLKIGNPELKFPPDIRNPAAAILTTLLPPSLAALSLPAQNVCAKCNVSFRMTSDLVYHMRSHHKNDAVDVTRRKREEKLKCPVCTASFRERHHLTRHMTAHQDKDEDDDEPPEAKKKSHSK</sequence>
<comment type="subcellular location">
    <subcellularLocation>
        <location evidence="1">Nucleus</location>
    </subcellularLocation>
</comment>
<organism evidence="6 7">
    <name type="scientific">Agrilus planipennis</name>
    <name type="common">Emerald ash borer</name>
    <name type="synonym">Agrilus marcopoli</name>
    <dbReference type="NCBI Taxonomy" id="224129"/>
    <lineage>
        <taxon>Eukaryota</taxon>
        <taxon>Metazoa</taxon>
        <taxon>Ecdysozoa</taxon>
        <taxon>Arthropoda</taxon>
        <taxon>Hexapoda</taxon>
        <taxon>Insecta</taxon>
        <taxon>Pterygota</taxon>
        <taxon>Neoptera</taxon>
        <taxon>Endopterygota</taxon>
        <taxon>Coleoptera</taxon>
        <taxon>Polyphaga</taxon>
        <taxon>Elateriformia</taxon>
        <taxon>Buprestoidea</taxon>
        <taxon>Buprestidae</taxon>
        <taxon>Agrilinae</taxon>
        <taxon>Agrilus</taxon>
    </lineage>
</organism>
<gene>
    <name evidence="7" type="primary">LOC108737404</name>
</gene>
<evidence type="ECO:0000256" key="2">
    <source>
        <dbReference type="ARBA" id="ARBA00023242"/>
    </source>
</evidence>
<keyword evidence="2" id="KW-0539">Nucleus</keyword>
<evidence type="ECO:0000256" key="3">
    <source>
        <dbReference type="PROSITE-ProRule" id="PRU00042"/>
    </source>
</evidence>
<dbReference type="GO" id="GO:0008270">
    <property type="term" value="F:zinc ion binding"/>
    <property type="evidence" value="ECO:0007669"/>
    <property type="project" value="UniProtKB-KW"/>
</dbReference>
<evidence type="ECO:0000259" key="5">
    <source>
        <dbReference type="PROSITE" id="PS50157"/>
    </source>
</evidence>
<dbReference type="PANTHER" id="PTHR16516">
    <property type="entry name" value="AGAP007109-PA"/>
    <property type="match status" value="1"/>
</dbReference>
<keyword evidence="3" id="KW-0863">Zinc-finger</keyword>
<dbReference type="KEGG" id="apln:108737404"/>
<feature type="compositionally biased region" description="Polar residues" evidence="4">
    <location>
        <begin position="156"/>
        <end position="168"/>
    </location>
</feature>
<evidence type="ECO:0000256" key="4">
    <source>
        <dbReference type="SAM" id="MobiDB-lite"/>
    </source>
</evidence>
<dbReference type="Proteomes" id="UP000192223">
    <property type="component" value="Unplaced"/>
</dbReference>
<dbReference type="PROSITE" id="PS50157">
    <property type="entry name" value="ZINC_FINGER_C2H2_2"/>
    <property type="match status" value="2"/>
</dbReference>
<dbReference type="InterPro" id="IPR036236">
    <property type="entry name" value="Znf_C2H2_sf"/>
</dbReference>
<feature type="region of interest" description="Disordered" evidence="4">
    <location>
        <begin position="154"/>
        <end position="179"/>
    </location>
</feature>
<protein>
    <submittedName>
        <fullName evidence="7">Uncharacterized protein LOC108737404</fullName>
    </submittedName>
</protein>
<evidence type="ECO:0000313" key="6">
    <source>
        <dbReference type="Proteomes" id="UP000192223"/>
    </source>
</evidence>
<evidence type="ECO:0000313" key="7">
    <source>
        <dbReference type="RefSeq" id="XP_018325735.1"/>
    </source>
</evidence>
<dbReference type="Pfam" id="PF00096">
    <property type="entry name" value="zf-C2H2"/>
    <property type="match status" value="2"/>
</dbReference>
<feature type="domain" description="C2H2-type" evidence="5">
    <location>
        <begin position="305"/>
        <end position="332"/>
    </location>
</feature>
<reference evidence="7" key="1">
    <citation type="submission" date="2025-08" db="UniProtKB">
        <authorList>
            <consortium name="RefSeq"/>
        </authorList>
    </citation>
    <scope>IDENTIFICATION</scope>
    <source>
        <tissue evidence="7">Entire body</tissue>
    </source>
</reference>
<dbReference type="STRING" id="224129.A0A1W4X093"/>
<dbReference type="GO" id="GO:0005634">
    <property type="term" value="C:nucleus"/>
    <property type="evidence" value="ECO:0007669"/>
    <property type="project" value="UniProtKB-SubCell"/>
</dbReference>
<keyword evidence="6" id="KW-1185">Reference proteome</keyword>
<dbReference type="AlphaFoldDB" id="A0A1W4X093"/>
<feature type="region of interest" description="Disordered" evidence="4">
    <location>
        <begin position="357"/>
        <end position="386"/>
    </location>
</feature>
<dbReference type="GO" id="GO:0006355">
    <property type="term" value="P:regulation of DNA-templated transcription"/>
    <property type="evidence" value="ECO:0007669"/>
    <property type="project" value="TreeGrafter"/>
</dbReference>
<dbReference type="SMART" id="SM00355">
    <property type="entry name" value="ZnF_C2H2"/>
    <property type="match status" value="2"/>
</dbReference>
<dbReference type="SUPFAM" id="SSF57667">
    <property type="entry name" value="beta-beta-alpha zinc fingers"/>
    <property type="match status" value="1"/>
</dbReference>
<dbReference type="OrthoDB" id="5814089at2759"/>
<feature type="domain" description="C2H2-type" evidence="5">
    <location>
        <begin position="344"/>
        <end position="371"/>
    </location>
</feature>
<dbReference type="GeneID" id="108737404"/>
<dbReference type="FunCoup" id="A0A1W4X093">
    <property type="interactions" value="37"/>
</dbReference>
<keyword evidence="3" id="KW-0479">Metal-binding</keyword>
<accession>A0A1W4X093</accession>
<dbReference type="InterPro" id="IPR052296">
    <property type="entry name" value="TR-Histone_Methyltrans"/>
</dbReference>
<dbReference type="PANTHER" id="PTHR16516:SF4">
    <property type="entry name" value="C2H2-TYPE DOMAIN-CONTAINING PROTEIN"/>
    <property type="match status" value="1"/>
</dbReference>
<dbReference type="Gene3D" id="3.30.160.60">
    <property type="entry name" value="Classic Zinc Finger"/>
    <property type="match status" value="1"/>
</dbReference>
<dbReference type="RefSeq" id="XP_018325735.1">
    <property type="nucleotide sequence ID" value="XM_018470233.1"/>
</dbReference>
<dbReference type="InterPro" id="IPR013087">
    <property type="entry name" value="Znf_C2H2_type"/>
</dbReference>
<proteinExistence type="predicted"/>
<dbReference type="PROSITE" id="PS00028">
    <property type="entry name" value="ZINC_FINGER_C2H2_1"/>
    <property type="match status" value="2"/>
</dbReference>